<sequence length="81" mass="8600">MTGSTSRERLWEVFRKACALGGASLLGGGGRVLLGEGACGRLGSTWNGMIKLRTRRIDFASPPPPPALLRRDAGGSDFLQK</sequence>
<evidence type="ECO:0000256" key="1">
    <source>
        <dbReference type="SAM" id="MobiDB-lite"/>
    </source>
</evidence>
<keyword evidence="3" id="KW-1185">Reference proteome</keyword>
<proteinExistence type="predicted"/>
<feature type="compositionally biased region" description="Basic and acidic residues" evidence="1">
    <location>
        <begin position="69"/>
        <end position="81"/>
    </location>
</feature>
<evidence type="ECO:0000313" key="3">
    <source>
        <dbReference type="Proteomes" id="UP001176941"/>
    </source>
</evidence>
<name>A0ABN8YSH1_RANTA</name>
<gene>
    <name evidence="2" type="ORF">MRATA1EN1_LOCUS13489</name>
</gene>
<dbReference type="Proteomes" id="UP001176941">
    <property type="component" value="Chromosome 23"/>
</dbReference>
<feature type="region of interest" description="Disordered" evidence="1">
    <location>
        <begin position="61"/>
        <end position="81"/>
    </location>
</feature>
<organism evidence="2 3">
    <name type="scientific">Rangifer tarandus platyrhynchus</name>
    <name type="common">Svalbard reindeer</name>
    <dbReference type="NCBI Taxonomy" id="3082113"/>
    <lineage>
        <taxon>Eukaryota</taxon>
        <taxon>Metazoa</taxon>
        <taxon>Chordata</taxon>
        <taxon>Craniata</taxon>
        <taxon>Vertebrata</taxon>
        <taxon>Euteleostomi</taxon>
        <taxon>Mammalia</taxon>
        <taxon>Eutheria</taxon>
        <taxon>Laurasiatheria</taxon>
        <taxon>Artiodactyla</taxon>
        <taxon>Ruminantia</taxon>
        <taxon>Pecora</taxon>
        <taxon>Cervidae</taxon>
        <taxon>Odocoileinae</taxon>
        <taxon>Rangifer</taxon>
    </lineage>
</organism>
<protein>
    <submittedName>
        <fullName evidence="2">Uncharacterized protein</fullName>
    </submittedName>
</protein>
<dbReference type="EMBL" id="OX459959">
    <property type="protein sequence ID" value="CAI9164527.1"/>
    <property type="molecule type" value="Genomic_DNA"/>
</dbReference>
<accession>A0ABN8YSH1</accession>
<reference evidence="2" key="1">
    <citation type="submission" date="2023-04" db="EMBL/GenBank/DDBJ databases">
        <authorList>
            <consortium name="ELIXIR-Norway"/>
        </authorList>
    </citation>
    <scope>NUCLEOTIDE SEQUENCE [LARGE SCALE GENOMIC DNA]</scope>
</reference>
<evidence type="ECO:0000313" key="2">
    <source>
        <dbReference type="EMBL" id="CAI9164527.1"/>
    </source>
</evidence>